<reference evidence="3 4" key="1">
    <citation type="submission" date="2018-10" db="EMBL/GenBank/DDBJ databases">
        <title>Genomic Encyclopedia of Type Strains, Phase IV (KMG-IV): sequencing the most valuable type-strain genomes for metagenomic binning, comparative biology and taxonomic classification.</title>
        <authorList>
            <person name="Goeker M."/>
        </authorList>
    </citation>
    <scope>NUCLEOTIDE SEQUENCE [LARGE SCALE GENOMIC DNA]</scope>
    <source>
        <strain evidence="3 4">DSM 12769</strain>
    </source>
</reference>
<feature type="signal peptide" evidence="2">
    <location>
        <begin position="1"/>
        <end position="28"/>
    </location>
</feature>
<dbReference type="OrthoDB" id="305758at2"/>
<dbReference type="RefSeq" id="WP_121441538.1">
    <property type="nucleotide sequence ID" value="NZ_RCDA01000001.1"/>
</dbReference>
<comment type="caution">
    <text evidence="3">The sequence shown here is derived from an EMBL/GenBank/DDBJ whole genome shotgun (WGS) entry which is preliminary data.</text>
</comment>
<dbReference type="Gene3D" id="3.40.190.10">
    <property type="entry name" value="Periplasmic binding protein-like II"/>
    <property type="match status" value="2"/>
</dbReference>
<dbReference type="PANTHER" id="PTHR30006">
    <property type="entry name" value="THIAMINE-BINDING PERIPLASMIC PROTEIN-RELATED"/>
    <property type="match status" value="1"/>
</dbReference>
<dbReference type="SUPFAM" id="SSF53850">
    <property type="entry name" value="Periplasmic binding protein-like II"/>
    <property type="match status" value="1"/>
</dbReference>
<dbReference type="Pfam" id="PF13416">
    <property type="entry name" value="SBP_bac_8"/>
    <property type="match status" value="1"/>
</dbReference>
<evidence type="ECO:0000256" key="2">
    <source>
        <dbReference type="SAM" id="SignalP"/>
    </source>
</evidence>
<proteinExistence type="predicted"/>
<name>A0A498C6W2_9GAMM</name>
<sequence length="361" mass="39819">MMKKQRTTLASLAAAAATGLLIHATAHAGQTIDADDVDAGQVQLSDDVLTVYLHDHGSAIAERFTEDTGIEVQIVDMSGGEILARIEAERANPQWDVVYVMGHGSVHRLYSEGQLLDDGWQPEAAQNYTDMANEIYQQHPEAAWWPVTISAPALLVYNPSCEGTEDITGWDALRDPQFEGRVGMPDPAISGPAYPYVSWFFEENMEDGYAFWQDVFDNGVRMYRSNSPVAEALAAGEICVAGLEEPNTYGEVEKGEDIGIVYPEEGTPGSARGVGISADTSVPEDAKAFIEWLLSAETQAYLTQIEHRNKYFVPVIEGVSPNDLLPPNDFLGEVTPYIFSDYVWAGEKEHEIKRWFSDQSM</sequence>
<keyword evidence="4" id="KW-1185">Reference proteome</keyword>
<feature type="chain" id="PRO_5019871086" evidence="2">
    <location>
        <begin position="29"/>
        <end position="361"/>
    </location>
</feature>
<organism evidence="3 4">
    <name type="scientific">Alkalispirillum mobile</name>
    <dbReference type="NCBI Taxonomy" id="85925"/>
    <lineage>
        <taxon>Bacteria</taxon>
        <taxon>Pseudomonadati</taxon>
        <taxon>Pseudomonadota</taxon>
        <taxon>Gammaproteobacteria</taxon>
        <taxon>Chromatiales</taxon>
        <taxon>Ectothiorhodospiraceae</taxon>
        <taxon>Alkalispirillum</taxon>
    </lineage>
</organism>
<gene>
    <name evidence="3" type="ORF">DFR31_1019</name>
</gene>
<keyword evidence="1 2" id="KW-0732">Signal</keyword>
<dbReference type="InterPro" id="IPR006059">
    <property type="entry name" value="SBP"/>
</dbReference>
<evidence type="ECO:0000313" key="3">
    <source>
        <dbReference type="EMBL" id="RLK51103.1"/>
    </source>
</evidence>
<dbReference type="Proteomes" id="UP000275461">
    <property type="component" value="Unassembled WGS sequence"/>
</dbReference>
<dbReference type="EMBL" id="RCDA01000001">
    <property type="protein sequence ID" value="RLK51103.1"/>
    <property type="molecule type" value="Genomic_DNA"/>
</dbReference>
<evidence type="ECO:0000256" key="1">
    <source>
        <dbReference type="ARBA" id="ARBA00022729"/>
    </source>
</evidence>
<dbReference type="PANTHER" id="PTHR30006:SF2">
    <property type="entry name" value="ABC TRANSPORTER SUBSTRATE-BINDING PROTEIN"/>
    <property type="match status" value="1"/>
</dbReference>
<dbReference type="AlphaFoldDB" id="A0A498C6W2"/>
<evidence type="ECO:0000313" key="4">
    <source>
        <dbReference type="Proteomes" id="UP000275461"/>
    </source>
</evidence>
<protein>
    <submittedName>
        <fullName evidence="3">Iron(III) transport system substrate-binding protein</fullName>
    </submittedName>
</protein>
<accession>A0A498C6W2</accession>